<protein>
    <recommendedName>
        <fullName evidence="4">CBM-cenC domain-containing protein</fullName>
    </recommendedName>
</protein>
<accession>A0A2W5EYP2</accession>
<feature type="chain" id="PRO_5016006276" description="CBM-cenC domain-containing protein" evidence="1">
    <location>
        <begin position="19"/>
        <end position="186"/>
    </location>
</feature>
<evidence type="ECO:0000313" key="2">
    <source>
        <dbReference type="EMBL" id="PZP49111.1"/>
    </source>
</evidence>
<evidence type="ECO:0000313" key="3">
    <source>
        <dbReference type="Proteomes" id="UP000249645"/>
    </source>
</evidence>
<keyword evidence="1" id="KW-0732">Signal</keyword>
<dbReference type="EMBL" id="QFOI01000127">
    <property type="protein sequence ID" value="PZP49111.1"/>
    <property type="molecule type" value="Genomic_DNA"/>
</dbReference>
<feature type="signal peptide" evidence="1">
    <location>
        <begin position="1"/>
        <end position="18"/>
    </location>
</feature>
<sequence length="186" mass="20804">MKLKIAALVLGISVSHWANSQKIVRNFGFEYIDVKSQVISWDFVNTKKEYNIDVDSSTAHSGKLSLSIKPKTDSSKDNGAALLLTKLLYVTVRANQKVRITAYAKSEKMTNGAAYIAVQLNGTTKVIDFKKSQPITKNDWELYSVEILPTIDTQWIGFGGMTIGNGNVWFDDFNVYIDDVQVKDDL</sequence>
<organism evidence="2 3">
    <name type="scientific">Pseudopedobacter saltans</name>
    <dbReference type="NCBI Taxonomy" id="151895"/>
    <lineage>
        <taxon>Bacteria</taxon>
        <taxon>Pseudomonadati</taxon>
        <taxon>Bacteroidota</taxon>
        <taxon>Sphingobacteriia</taxon>
        <taxon>Sphingobacteriales</taxon>
        <taxon>Sphingobacteriaceae</taxon>
        <taxon>Pseudopedobacter</taxon>
    </lineage>
</organism>
<evidence type="ECO:0000256" key="1">
    <source>
        <dbReference type="SAM" id="SignalP"/>
    </source>
</evidence>
<evidence type="ECO:0008006" key="4">
    <source>
        <dbReference type="Google" id="ProtNLM"/>
    </source>
</evidence>
<reference evidence="2 3" key="1">
    <citation type="submission" date="2017-11" db="EMBL/GenBank/DDBJ databases">
        <title>Infants hospitalized years apart are colonized by the same room-sourced microbial strains.</title>
        <authorList>
            <person name="Brooks B."/>
            <person name="Olm M.R."/>
            <person name="Firek B.A."/>
            <person name="Baker R."/>
            <person name="Thomas B.C."/>
            <person name="Morowitz M.J."/>
            <person name="Banfield J.F."/>
        </authorList>
    </citation>
    <scope>NUCLEOTIDE SEQUENCE [LARGE SCALE GENOMIC DNA]</scope>
    <source>
        <strain evidence="2">S2_009_000_R2_76</strain>
    </source>
</reference>
<dbReference type="Gene3D" id="2.60.120.260">
    <property type="entry name" value="Galactose-binding domain-like"/>
    <property type="match status" value="1"/>
</dbReference>
<gene>
    <name evidence="2" type="ORF">DI598_08595</name>
</gene>
<name>A0A2W5EYP2_9SPHI</name>
<comment type="caution">
    <text evidence="2">The sequence shown here is derived from an EMBL/GenBank/DDBJ whole genome shotgun (WGS) entry which is preliminary data.</text>
</comment>
<proteinExistence type="predicted"/>
<dbReference type="Proteomes" id="UP000249645">
    <property type="component" value="Unassembled WGS sequence"/>
</dbReference>
<dbReference type="AlphaFoldDB" id="A0A2W5EYP2"/>